<dbReference type="AlphaFoldDB" id="A0A914QBX3"/>
<feature type="region of interest" description="Disordered" evidence="1">
    <location>
        <begin position="1"/>
        <end position="73"/>
    </location>
</feature>
<evidence type="ECO:0000313" key="3">
    <source>
        <dbReference type="WBParaSite" id="PDA_v2.g28738.t1"/>
    </source>
</evidence>
<evidence type="ECO:0000256" key="1">
    <source>
        <dbReference type="SAM" id="MobiDB-lite"/>
    </source>
</evidence>
<feature type="compositionally biased region" description="Polar residues" evidence="1">
    <location>
        <begin position="44"/>
        <end position="54"/>
    </location>
</feature>
<organism evidence="2 3">
    <name type="scientific">Panagrolaimus davidi</name>
    <dbReference type="NCBI Taxonomy" id="227884"/>
    <lineage>
        <taxon>Eukaryota</taxon>
        <taxon>Metazoa</taxon>
        <taxon>Ecdysozoa</taxon>
        <taxon>Nematoda</taxon>
        <taxon>Chromadorea</taxon>
        <taxon>Rhabditida</taxon>
        <taxon>Tylenchina</taxon>
        <taxon>Panagrolaimomorpha</taxon>
        <taxon>Panagrolaimoidea</taxon>
        <taxon>Panagrolaimidae</taxon>
        <taxon>Panagrolaimus</taxon>
    </lineage>
</organism>
<keyword evidence="2" id="KW-1185">Reference proteome</keyword>
<dbReference type="Proteomes" id="UP000887578">
    <property type="component" value="Unplaced"/>
</dbReference>
<proteinExistence type="predicted"/>
<protein>
    <submittedName>
        <fullName evidence="3">Uncharacterized protein</fullName>
    </submittedName>
</protein>
<reference evidence="3" key="1">
    <citation type="submission" date="2022-11" db="UniProtKB">
        <authorList>
            <consortium name="WormBaseParasite"/>
        </authorList>
    </citation>
    <scope>IDENTIFICATION</scope>
</reference>
<evidence type="ECO:0000313" key="2">
    <source>
        <dbReference type="Proteomes" id="UP000887578"/>
    </source>
</evidence>
<dbReference type="WBParaSite" id="PDA_v2.g28738.t1">
    <property type="protein sequence ID" value="PDA_v2.g28738.t1"/>
    <property type="gene ID" value="PDA_v2.g28738"/>
</dbReference>
<sequence length="251" mass="28178">MPKKEKKPKTPETTTAEDVPENKNKKKTKTLESKTIEDAPAPTVSKQEPPTQASKEPAPTEHQPTPTPPTAFYPQVKRLIPRGMKSAKTDSLDETLKKDKSAMVESFIVSAEKLCLKTDESDVFDEIKANYPNIQHEVLASEIKLLCLPVSQMYEEMNTLVHDSVNKLCAAGYRFDQHRQIVTALKGAHQFLKDPTTDATTPLFGHINKTETIAMQEAQMSRAEDFKNSEMISAAYPTTRKFKLRVCVTQE</sequence>
<accession>A0A914QBX3</accession>
<name>A0A914QBX3_9BILA</name>